<feature type="region of interest" description="Disordered" evidence="2">
    <location>
        <begin position="1"/>
        <end position="21"/>
    </location>
</feature>
<dbReference type="Gene3D" id="3.60.110.10">
    <property type="entry name" value="Carbon-nitrogen hydrolase"/>
    <property type="match status" value="1"/>
</dbReference>
<dbReference type="SUPFAM" id="SSF56317">
    <property type="entry name" value="Carbon-nitrogen hydrolase"/>
    <property type="match status" value="1"/>
</dbReference>
<evidence type="ECO:0000313" key="4">
    <source>
        <dbReference type="EMBL" id="NYI99629.1"/>
    </source>
</evidence>
<feature type="domain" description="CN hydrolase" evidence="3">
    <location>
        <begin position="25"/>
        <end position="274"/>
    </location>
</feature>
<keyword evidence="1 4" id="KW-0378">Hydrolase</keyword>
<dbReference type="InterPro" id="IPR050345">
    <property type="entry name" value="Aliph_Amidase/BUP"/>
</dbReference>
<keyword evidence="5" id="KW-1185">Reference proteome</keyword>
<dbReference type="AlphaFoldDB" id="A0A853BUU1"/>
<sequence>MGPNVWVGRRDEDPMSTSQTAVGPARVAVVQMDAQVGVANRKENESRVLRKIEEAAEQGADVVVLPELVTTGYSFGTRAAAFAHAEPVPDGPTVHAWSELAASLGLHIVGGLAERDGARLFDTAVLVGPDGYIGRYRKTHLWNAEKLWFTPGDLGYPVFDTVLGRIGLLICWDIWFPEVPRLLAAQGADLICSINNWVWTPPPLFDGAGRCMASYLTMTAAHVNNVFIAASDRIGSEGDAKFLGCSLIAGTNGWPVGEVADATSETMIVADLDLMESRSAPIWNNLNDLVRDRRTDLYDGMLGYDAKPWPR</sequence>
<dbReference type="InterPro" id="IPR003010">
    <property type="entry name" value="C-N_Hydrolase"/>
</dbReference>
<dbReference type="EMBL" id="JACCFP010000001">
    <property type="protein sequence ID" value="NYI99629.1"/>
    <property type="molecule type" value="Genomic_DNA"/>
</dbReference>
<dbReference type="Proteomes" id="UP000530424">
    <property type="component" value="Unassembled WGS sequence"/>
</dbReference>
<dbReference type="PROSITE" id="PS50263">
    <property type="entry name" value="CN_HYDROLASE"/>
    <property type="match status" value="1"/>
</dbReference>
<dbReference type="RefSeq" id="WP_218910110.1">
    <property type="nucleotide sequence ID" value="NZ_JACCFP010000001.1"/>
</dbReference>
<evidence type="ECO:0000313" key="5">
    <source>
        <dbReference type="Proteomes" id="UP000530424"/>
    </source>
</evidence>
<comment type="caution">
    <text evidence="4">The sequence shown here is derived from an EMBL/GenBank/DDBJ whole genome shotgun (WGS) entry which is preliminary data.</text>
</comment>
<evidence type="ECO:0000256" key="2">
    <source>
        <dbReference type="SAM" id="MobiDB-lite"/>
    </source>
</evidence>
<gene>
    <name evidence="4" type="ORF">HNR19_000328</name>
</gene>
<dbReference type="CDD" id="cd07580">
    <property type="entry name" value="nitrilase_2"/>
    <property type="match status" value="1"/>
</dbReference>
<dbReference type="PANTHER" id="PTHR43674">
    <property type="entry name" value="NITRILASE C965.09-RELATED"/>
    <property type="match status" value="1"/>
</dbReference>
<dbReference type="Pfam" id="PF00795">
    <property type="entry name" value="CN_hydrolase"/>
    <property type="match status" value="1"/>
</dbReference>
<proteinExistence type="predicted"/>
<accession>A0A853BUU1</accession>
<protein>
    <submittedName>
        <fullName evidence="4">Putative amidohydrolase</fullName>
    </submittedName>
</protein>
<reference evidence="4 5" key="1">
    <citation type="submission" date="2020-07" db="EMBL/GenBank/DDBJ databases">
        <title>Sequencing the genomes of 1000 actinobacteria strains.</title>
        <authorList>
            <person name="Klenk H.-P."/>
        </authorList>
    </citation>
    <scope>NUCLEOTIDE SEQUENCE [LARGE SCALE GENOMIC DNA]</scope>
    <source>
        <strain evidence="4 5">DSM 103833</strain>
    </source>
</reference>
<evidence type="ECO:0000259" key="3">
    <source>
        <dbReference type="PROSITE" id="PS50263"/>
    </source>
</evidence>
<dbReference type="PANTHER" id="PTHR43674:SF2">
    <property type="entry name" value="BETA-UREIDOPROPIONASE"/>
    <property type="match status" value="1"/>
</dbReference>
<dbReference type="GO" id="GO:0016811">
    <property type="term" value="F:hydrolase activity, acting on carbon-nitrogen (but not peptide) bonds, in linear amides"/>
    <property type="evidence" value="ECO:0007669"/>
    <property type="project" value="TreeGrafter"/>
</dbReference>
<dbReference type="InterPro" id="IPR036526">
    <property type="entry name" value="C-N_Hydrolase_sf"/>
</dbReference>
<organism evidence="4 5">
    <name type="scientific">Nocardioides thalensis</name>
    <dbReference type="NCBI Taxonomy" id="1914755"/>
    <lineage>
        <taxon>Bacteria</taxon>
        <taxon>Bacillati</taxon>
        <taxon>Actinomycetota</taxon>
        <taxon>Actinomycetes</taxon>
        <taxon>Propionibacteriales</taxon>
        <taxon>Nocardioidaceae</taxon>
        <taxon>Nocardioides</taxon>
    </lineage>
</organism>
<evidence type="ECO:0000256" key="1">
    <source>
        <dbReference type="ARBA" id="ARBA00022801"/>
    </source>
</evidence>
<name>A0A853BUU1_9ACTN</name>